<dbReference type="EMBL" id="GL376628">
    <property type="status" value="NOT_ANNOTATED_CDS"/>
    <property type="molecule type" value="Genomic_DNA"/>
</dbReference>
<dbReference type="HOGENOM" id="CLU_027764_2_1_1"/>
<dbReference type="Proteomes" id="UP000019132">
    <property type="component" value="Unassembled WGS sequence"/>
</dbReference>
<dbReference type="AlphaFoldDB" id="K3WDM2"/>
<dbReference type="InParanoid" id="K3WDM2"/>
<evidence type="ECO:0008006" key="3">
    <source>
        <dbReference type="Google" id="ProtNLM"/>
    </source>
</evidence>
<protein>
    <recommendedName>
        <fullName evidence="3">START domain-containing protein</fullName>
    </recommendedName>
</protein>
<accession>K3WDM2</accession>
<dbReference type="PANTHER" id="PTHR35796:SF3">
    <property type="entry name" value="BHLH DOMAIN-CONTAINING PROTEIN"/>
    <property type="match status" value="1"/>
</dbReference>
<keyword evidence="2" id="KW-1185">Reference proteome</keyword>
<evidence type="ECO:0000313" key="1">
    <source>
        <dbReference type="EnsemblProtists" id="PYU1_T003063"/>
    </source>
</evidence>
<dbReference type="EnsemblProtists" id="PYU1_T003063">
    <property type="protein sequence ID" value="PYU1_T003063"/>
    <property type="gene ID" value="PYU1_G003059"/>
</dbReference>
<reference evidence="2" key="2">
    <citation type="submission" date="2010-04" db="EMBL/GenBank/DDBJ databases">
        <authorList>
            <person name="Buell R."/>
            <person name="Hamilton J."/>
            <person name="Hostetler J."/>
        </authorList>
    </citation>
    <scope>NUCLEOTIDE SEQUENCE [LARGE SCALE GENOMIC DNA]</scope>
    <source>
        <strain evidence="2">DAOM:BR144</strain>
    </source>
</reference>
<sequence length="344" mass="38589">MIHLRLRVSELEAELREIRQQKKLRSVLTSPGLQAHSKAECNGQRLRFVIPSSAVPSKLTVASVWKAIAHNQNNERTRSERENVRLKLVLENQLRVASNLQKLLSKSTATRDIEKCIYRSKGVHTACPPAADWMNNHIFEDLLAEISIMYSEIDSMLAAISLAQSEGPRVAAKIFTDEHQDLRIEVLGNKEFPFDIHATGAAEINAEEGTIHENFILDVQLNKSSVRYRMKQILRRYVEKDRVIVIWRGYFDPIELSGTPITGAQFVAKGFIVVKRPTTSSGDASLVQTCYFIKPELSGDLTDSKNPLANAVLDFVLKSTAGNITANHQMIENALLEQMLNKAS</sequence>
<name>K3WDM2_GLOUD</name>
<dbReference type="VEuPathDB" id="FungiDB:PYU1_G003059"/>
<reference evidence="1" key="3">
    <citation type="submission" date="2015-02" db="UniProtKB">
        <authorList>
            <consortium name="EnsemblProtists"/>
        </authorList>
    </citation>
    <scope>IDENTIFICATION</scope>
    <source>
        <strain evidence="1">DAOM BR144</strain>
    </source>
</reference>
<evidence type="ECO:0000313" key="2">
    <source>
        <dbReference type="Proteomes" id="UP000019132"/>
    </source>
</evidence>
<dbReference type="PANTHER" id="PTHR35796">
    <property type="entry name" value="HYPOTHETICAL CYTOSOLIC PROTEIN"/>
    <property type="match status" value="1"/>
</dbReference>
<dbReference type="OMA" id="GNITANH"/>
<reference evidence="2" key="1">
    <citation type="journal article" date="2010" name="Genome Biol.">
        <title>Genome sequence of the necrotrophic plant pathogen Pythium ultimum reveals original pathogenicity mechanisms and effector repertoire.</title>
        <authorList>
            <person name="Levesque C.A."/>
            <person name="Brouwer H."/>
            <person name="Cano L."/>
            <person name="Hamilton J.P."/>
            <person name="Holt C."/>
            <person name="Huitema E."/>
            <person name="Raffaele S."/>
            <person name="Robideau G.P."/>
            <person name="Thines M."/>
            <person name="Win J."/>
            <person name="Zerillo M.M."/>
            <person name="Beakes G.W."/>
            <person name="Boore J.L."/>
            <person name="Busam D."/>
            <person name="Dumas B."/>
            <person name="Ferriera S."/>
            <person name="Fuerstenberg S.I."/>
            <person name="Gachon C.M."/>
            <person name="Gaulin E."/>
            <person name="Govers F."/>
            <person name="Grenville-Briggs L."/>
            <person name="Horner N."/>
            <person name="Hostetler J."/>
            <person name="Jiang R.H."/>
            <person name="Johnson J."/>
            <person name="Krajaejun T."/>
            <person name="Lin H."/>
            <person name="Meijer H.J."/>
            <person name="Moore B."/>
            <person name="Morris P."/>
            <person name="Phuntmart V."/>
            <person name="Puiu D."/>
            <person name="Shetty J."/>
            <person name="Stajich J.E."/>
            <person name="Tripathy S."/>
            <person name="Wawra S."/>
            <person name="van West P."/>
            <person name="Whitty B.R."/>
            <person name="Coutinho P.M."/>
            <person name="Henrissat B."/>
            <person name="Martin F."/>
            <person name="Thomas P.D."/>
            <person name="Tyler B.M."/>
            <person name="De Vries R.P."/>
            <person name="Kamoun S."/>
            <person name="Yandell M."/>
            <person name="Tisserat N."/>
            <person name="Buell C.R."/>
        </authorList>
    </citation>
    <scope>NUCLEOTIDE SEQUENCE</scope>
    <source>
        <strain evidence="2">DAOM:BR144</strain>
    </source>
</reference>
<organism evidence="1 2">
    <name type="scientific">Globisporangium ultimum (strain ATCC 200006 / CBS 805.95 / DAOM BR144)</name>
    <name type="common">Pythium ultimum</name>
    <dbReference type="NCBI Taxonomy" id="431595"/>
    <lineage>
        <taxon>Eukaryota</taxon>
        <taxon>Sar</taxon>
        <taxon>Stramenopiles</taxon>
        <taxon>Oomycota</taxon>
        <taxon>Peronosporomycetes</taxon>
        <taxon>Pythiales</taxon>
        <taxon>Pythiaceae</taxon>
        <taxon>Globisporangium</taxon>
    </lineage>
</organism>
<proteinExistence type="predicted"/>